<feature type="compositionally biased region" description="Basic and acidic residues" evidence="10">
    <location>
        <begin position="496"/>
        <end position="511"/>
    </location>
</feature>
<dbReference type="InterPro" id="IPR050547">
    <property type="entry name" value="DEAD_box_RNA_helicases"/>
</dbReference>
<keyword evidence="15" id="KW-1185">Reference proteome</keyword>
<keyword evidence="2" id="KW-0963">Cytoplasm</keyword>
<dbReference type="InterPro" id="IPR000629">
    <property type="entry name" value="RNA-helicase_DEAD-box_CS"/>
</dbReference>
<evidence type="ECO:0000259" key="11">
    <source>
        <dbReference type="PROSITE" id="PS51192"/>
    </source>
</evidence>
<keyword evidence="6 9" id="KW-0067">ATP-binding</keyword>
<dbReference type="Pfam" id="PF03880">
    <property type="entry name" value="DbpA"/>
    <property type="match status" value="1"/>
</dbReference>
<accession>A0ABP8L8L1</accession>
<evidence type="ECO:0000259" key="13">
    <source>
        <dbReference type="PROSITE" id="PS51195"/>
    </source>
</evidence>
<dbReference type="InterPro" id="IPR005580">
    <property type="entry name" value="DbpA/CsdA_RNA-bd_dom"/>
</dbReference>
<dbReference type="Pfam" id="PF00270">
    <property type="entry name" value="DEAD"/>
    <property type="match status" value="1"/>
</dbReference>
<feature type="region of interest" description="Disordered" evidence="10">
    <location>
        <begin position="586"/>
        <end position="614"/>
    </location>
</feature>
<protein>
    <recommendedName>
        <fullName evidence="1">RNA helicase</fullName>
        <ecNumber evidence="1">3.6.4.13</ecNumber>
    </recommendedName>
</protein>
<evidence type="ECO:0000313" key="15">
    <source>
        <dbReference type="Proteomes" id="UP001500622"/>
    </source>
</evidence>
<dbReference type="GO" id="GO:0004386">
    <property type="term" value="F:helicase activity"/>
    <property type="evidence" value="ECO:0007669"/>
    <property type="project" value="UniProtKB-KW"/>
</dbReference>
<feature type="domain" description="Helicase ATP-binding" evidence="11">
    <location>
        <begin position="73"/>
        <end position="243"/>
    </location>
</feature>
<dbReference type="CDD" id="cd18787">
    <property type="entry name" value="SF2_C_DEAD"/>
    <property type="match status" value="1"/>
</dbReference>
<sequence length="614" mass="65059">MRFPVTAVSTMPAAPTAEPTTHVAEPAAATVAPTVAPTEVPATFANLGLPDDLLAAVQELGFTIPTDIQTEAIPTLLSGRDVVGIAQTGTGKTAAFGLPLLAAVDPGQRKVQALVLTPTRELAVQVSEAIASFATRTGLRVLPVYGGSSYVPQLRGLRDGAQVVVGTPGRVMDLLERGSLDLRAMKFFVLDEADEMLRMGFAEDVETIASHVPDDRRTALFSATMPTAIRRVADTHLNNPVRVTVSRPASTVATVHQTFAVVPFQHKVGALSRVLATTDADAALVFVRTKAAVEDVSSELAARGVSAAGLSGDVPQKEREKLIGRLRAGTLDVLVATDVAARGLDVDRIGLVVNFDVPREADAYVHRIGRTGRAGRSGKALLFLTPRERGRLAQIERLTGSRLEEITVPTPADVSAHKARVLIEQLETRRKAGRLDMYRDVLRAHLEETGNDLEEVAATLVALAVGDEGPRRNDDGRRVRHEETLDGDGSFVAARFDEGSSARRGSGERGGRRPVGGGNRYRVEVGHKDGVQPGAIVGAITGEGGLNGSELGKIDIYPSFSLVEISGDLSPEVSARIGAAKVAGRRLKIRPDSGPRASRPAHGAQARRPKARKA</sequence>
<evidence type="ECO:0000256" key="3">
    <source>
        <dbReference type="ARBA" id="ARBA00022741"/>
    </source>
</evidence>
<dbReference type="InterPro" id="IPR014014">
    <property type="entry name" value="RNA_helicase_DEAD_Q_motif"/>
</dbReference>
<dbReference type="InterPro" id="IPR027417">
    <property type="entry name" value="P-loop_NTPase"/>
</dbReference>
<dbReference type="PROSITE" id="PS00039">
    <property type="entry name" value="DEAD_ATP_HELICASE"/>
    <property type="match status" value="1"/>
</dbReference>
<name>A0ABP8L8L1_9MICO</name>
<dbReference type="SMART" id="SM00487">
    <property type="entry name" value="DEXDc"/>
    <property type="match status" value="1"/>
</dbReference>
<keyword evidence="5 9" id="KW-0347">Helicase</keyword>
<dbReference type="Pfam" id="PF00271">
    <property type="entry name" value="Helicase_C"/>
    <property type="match status" value="1"/>
</dbReference>
<dbReference type="PROSITE" id="PS51195">
    <property type="entry name" value="Q_MOTIF"/>
    <property type="match status" value="1"/>
</dbReference>
<gene>
    <name evidence="14" type="ORF">GCM10023169_20760</name>
</gene>
<evidence type="ECO:0000256" key="7">
    <source>
        <dbReference type="ARBA" id="ARBA00023016"/>
    </source>
</evidence>
<evidence type="ECO:0000256" key="1">
    <source>
        <dbReference type="ARBA" id="ARBA00012552"/>
    </source>
</evidence>
<keyword evidence="4 9" id="KW-0378">Hydrolase</keyword>
<dbReference type="SUPFAM" id="SSF52540">
    <property type="entry name" value="P-loop containing nucleoside triphosphate hydrolases"/>
    <property type="match status" value="2"/>
</dbReference>
<evidence type="ECO:0000313" key="14">
    <source>
        <dbReference type="EMBL" id="GAA4424275.1"/>
    </source>
</evidence>
<evidence type="ECO:0000256" key="10">
    <source>
        <dbReference type="SAM" id="MobiDB-lite"/>
    </source>
</evidence>
<dbReference type="PROSITE" id="PS51194">
    <property type="entry name" value="HELICASE_CTER"/>
    <property type="match status" value="1"/>
</dbReference>
<keyword evidence="3 9" id="KW-0547">Nucleotide-binding</keyword>
<feature type="region of interest" description="Disordered" evidence="10">
    <location>
        <begin position="496"/>
        <end position="525"/>
    </location>
</feature>
<comment type="similarity">
    <text evidence="9">Belongs to the DEAD box helicase family.</text>
</comment>
<dbReference type="InterPro" id="IPR014001">
    <property type="entry name" value="Helicase_ATP-bd"/>
</dbReference>
<organism evidence="14 15">
    <name type="scientific">Georgenia halophila</name>
    <dbReference type="NCBI Taxonomy" id="620889"/>
    <lineage>
        <taxon>Bacteria</taxon>
        <taxon>Bacillati</taxon>
        <taxon>Actinomycetota</taxon>
        <taxon>Actinomycetes</taxon>
        <taxon>Micrococcales</taxon>
        <taxon>Bogoriellaceae</taxon>
        <taxon>Georgenia</taxon>
    </lineage>
</organism>
<comment type="caution">
    <text evidence="14">The sequence shown here is derived from an EMBL/GenBank/DDBJ whole genome shotgun (WGS) entry which is preliminary data.</text>
</comment>
<dbReference type="InterPro" id="IPR001650">
    <property type="entry name" value="Helicase_C-like"/>
</dbReference>
<evidence type="ECO:0000256" key="5">
    <source>
        <dbReference type="ARBA" id="ARBA00022806"/>
    </source>
</evidence>
<dbReference type="InterPro" id="IPR044742">
    <property type="entry name" value="DEAD/DEAH_RhlB"/>
</dbReference>
<evidence type="ECO:0000256" key="8">
    <source>
        <dbReference type="PROSITE-ProRule" id="PRU00552"/>
    </source>
</evidence>
<dbReference type="Pfam" id="PF25399">
    <property type="entry name" value="DeaD_dimer"/>
    <property type="match status" value="1"/>
</dbReference>
<evidence type="ECO:0000256" key="4">
    <source>
        <dbReference type="ARBA" id="ARBA00022801"/>
    </source>
</evidence>
<dbReference type="InterPro" id="IPR057325">
    <property type="entry name" value="DeaD_dimer"/>
</dbReference>
<dbReference type="PANTHER" id="PTHR47963">
    <property type="entry name" value="DEAD-BOX ATP-DEPENDENT RNA HELICASE 47, MITOCHONDRIAL"/>
    <property type="match status" value="1"/>
</dbReference>
<reference evidence="15" key="1">
    <citation type="journal article" date="2019" name="Int. J. Syst. Evol. Microbiol.">
        <title>The Global Catalogue of Microorganisms (GCM) 10K type strain sequencing project: providing services to taxonomists for standard genome sequencing and annotation.</title>
        <authorList>
            <consortium name="The Broad Institute Genomics Platform"/>
            <consortium name="The Broad Institute Genome Sequencing Center for Infectious Disease"/>
            <person name="Wu L."/>
            <person name="Ma J."/>
        </authorList>
    </citation>
    <scope>NUCLEOTIDE SEQUENCE [LARGE SCALE GENOMIC DNA]</scope>
    <source>
        <strain evidence="15">JCM 17810</strain>
    </source>
</reference>
<evidence type="ECO:0000259" key="12">
    <source>
        <dbReference type="PROSITE" id="PS51194"/>
    </source>
</evidence>
<dbReference type="Proteomes" id="UP001500622">
    <property type="component" value="Unassembled WGS sequence"/>
</dbReference>
<feature type="domain" description="Helicase C-terminal" evidence="12">
    <location>
        <begin position="270"/>
        <end position="415"/>
    </location>
</feature>
<dbReference type="EMBL" id="BAABGN010000009">
    <property type="protein sequence ID" value="GAA4424275.1"/>
    <property type="molecule type" value="Genomic_DNA"/>
</dbReference>
<dbReference type="SMART" id="SM00490">
    <property type="entry name" value="HELICc"/>
    <property type="match status" value="1"/>
</dbReference>
<dbReference type="CDD" id="cd00268">
    <property type="entry name" value="DEADc"/>
    <property type="match status" value="1"/>
</dbReference>
<dbReference type="InterPro" id="IPR011545">
    <property type="entry name" value="DEAD/DEAH_box_helicase_dom"/>
</dbReference>
<evidence type="ECO:0000256" key="9">
    <source>
        <dbReference type="RuleBase" id="RU000492"/>
    </source>
</evidence>
<feature type="short sequence motif" description="Q motif" evidence="8">
    <location>
        <begin position="42"/>
        <end position="70"/>
    </location>
</feature>
<dbReference type="Gene3D" id="3.40.50.300">
    <property type="entry name" value="P-loop containing nucleotide triphosphate hydrolases"/>
    <property type="match status" value="2"/>
</dbReference>
<dbReference type="PANTHER" id="PTHR47963:SF8">
    <property type="entry name" value="ATP-DEPENDENT RNA HELICASE DEAD"/>
    <property type="match status" value="1"/>
</dbReference>
<proteinExistence type="inferred from homology"/>
<dbReference type="InterPro" id="IPR012677">
    <property type="entry name" value="Nucleotide-bd_a/b_plait_sf"/>
</dbReference>
<feature type="compositionally biased region" description="Basic residues" evidence="10">
    <location>
        <begin position="605"/>
        <end position="614"/>
    </location>
</feature>
<feature type="domain" description="DEAD-box RNA helicase Q" evidence="13">
    <location>
        <begin position="42"/>
        <end position="70"/>
    </location>
</feature>
<evidence type="ECO:0000256" key="2">
    <source>
        <dbReference type="ARBA" id="ARBA00022490"/>
    </source>
</evidence>
<dbReference type="EC" id="3.6.4.13" evidence="1"/>
<dbReference type="Gene3D" id="3.30.70.330">
    <property type="match status" value="1"/>
</dbReference>
<evidence type="ECO:0000256" key="6">
    <source>
        <dbReference type="ARBA" id="ARBA00022840"/>
    </source>
</evidence>
<dbReference type="PROSITE" id="PS51192">
    <property type="entry name" value="HELICASE_ATP_BIND_1"/>
    <property type="match status" value="1"/>
</dbReference>
<keyword evidence="7" id="KW-0346">Stress response</keyword>